<accession>A0A1L8RG51</accession>
<evidence type="ECO:0000313" key="3">
    <source>
        <dbReference type="Proteomes" id="UP000181884"/>
    </source>
</evidence>
<proteinExistence type="predicted"/>
<dbReference type="Gene3D" id="3.40.50.880">
    <property type="match status" value="1"/>
</dbReference>
<dbReference type="InterPro" id="IPR002818">
    <property type="entry name" value="DJ-1/PfpI"/>
</dbReference>
<dbReference type="SUPFAM" id="SSF52317">
    <property type="entry name" value="Class I glutamine amidotransferase-like"/>
    <property type="match status" value="1"/>
</dbReference>
<feature type="domain" description="DJ-1/PfpI" evidence="1">
    <location>
        <begin position="3"/>
        <end position="173"/>
    </location>
</feature>
<dbReference type="RefSeq" id="WP_067393931.1">
    <property type="nucleotide sequence ID" value="NZ_JXKH01000003.1"/>
</dbReference>
<organism evidence="2 3">
    <name type="scientific">Enterococcus canis</name>
    <dbReference type="NCBI Taxonomy" id="214095"/>
    <lineage>
        <taxon>Bacteria</taxon>
        <taxon>Bacillati</taxon>
        <taxon>Bacillota</taxon>
        <taxon>Bacilli</taxon>
        <taxon>Lactobacillales</taxon>
        <taxon>Enterococcaceae</taxon>
        <taxon>Enterococcus</taxon>
    </lineage>
</organism>
<sequence>MQKKALILTYEGMSLSEITLLTDYLTVFQPWEEMWQLDTVGTGKKLIQSEDCFQIQPNKNLKEVNFSEYEVIILSGIMNPYPIAEDKDLIKFLKPLATMSVRPLIVAISSAPMLLAKAGVLDNVKFTSGLFEETLDEFTFFQKENIVRQPLVYDDQARILTAIGFAYREFAVKTAQLLGFEVKDTAFSGIRMAPPYTAEELTFHMTPNVQEES</sequence>
<protein>
    <submittedName>
        <fullName evidence="2">4-methyl-5(B-hydroxyethyl)-thiazole monophosphate biosynthesis protein</fullName>
    </submittedName>
</protein>
<dbReference type="Pfam" id="PF01965">
    <property type="entry name" value="DJ-1_PfpI"/>
    <property type="match status" value="1"/>
</dbReference>
<dbReference type="InterPro" id="IPR029062">
    <property type="entry name" value="Class_I_gatase-like"/>
</dbReference>
<comment type="caution">
    <text evidence="2">The sequence shown here is derived from an EMBL/GenBank/DDBJ whole genome shotgun (WGS) entry which is preliminary data.</text>
</comment>
<gene>
    <name evidence="2" type="ORF">RU97_GL001356</name>
</gene>
<dbReference type="Proteomes" id="UP000181884">
    <property type="component" value="Unassembled WGS sequence"/>
</dbReference>
<dbReference type="AlphaFoldDB" id="A0A1L8RG51"/>
<dbReference type="STRING" id="214095.RU97_GL001356"/>
<reference evidence="2 3" key="1">
    <citation type="submission" date="2014-12" db="EMBL/GenBank/DDBJ databases">
        <title>Draft genome sequences of 29 type strains of Enterococci.</title>
        <authorList>
            <person name="Zhong Z."/>
            <person name="Sun Z."/>
            <person name="Liu W."/>
            <person name="Zhang W."/>
            <person name="Zhang H."/>
        </authorList>
    </citation>
    <scope>NUCLEOTIDE SEQUENCE [LARGE SCALE GENOMIC DNA]</scope>
    <source>
        <strain evidence="2 3">DSM 17029</strain>
    </source>
</reference>
<name>A0A1L8RG51_9ENTE</name>
<evidence type="ECO:0000259" key="1">
    <source>
        <dbReference type="Pfam" id="PF01965"/>
    </source>
</evidence>
<keyword evidence="3" id="KW-1185">Reference proteome</keyword>
<evidence type="ECO:0000313" key="2">
    <source>
        <dbReference type="EMBL" id="OJG18738.1"/>
    </source>
</evidence>
<dbReference type="EMBL" id="JXKH01000003">
    <property type="protein sequence ID" value="OJG18738.1"/>
    <property type="molecule type" value="Genomic_DNA"/>
</dbReference>